<comment type="similarity">
    <text evidence="3 7">Belongs to the RRT14 family.</text>
</comment>
<evidence type="ECO:0000256" key="3">
    <source>
        <dbReference type="ARBA" id="ARBA00007142"/>
    </source>
</evidence>
<evidence type="ECO:0000256" key="4">
    <source>
        <dbReference type="ARBA" id="ARBA00023015"/>
    </source>
</evidence>
<dbReference type="KEGG" id="kaf:KAFR_0J00910"/>
<evidence type="ECO:0000256" key="5">
    <source>
        <dbReference type="ARBA" id="ARBA00023163"/>
    </source>
</evidence>
<feature type="compositionally biased region" description="Acidic residues" evidence="9">
    <location>
        <begin position="195"/>
        <end position="208"/>
    </location>
</feature>
<evidence type="ECO:0000256" key="2">
    <source>
        <dbReference type="ARBA" id="ARBA00004604"/>
    </source>
</evidence>
<dbReference type="FunCoup" id="H2B0K9">
    <property type="interactions" value="311"/>
</dbReference>
<evidence type="ECO:0000256" key="6">
    <source>
        <dbReference type="ARBA" id="ARBA00023242"/>
    </source>
</evidence>
<comment type="function">
    <text evidence="1 7">Involved in ribosome biogenesis, probably through modulation of rDNA transcription.</text>
</comment>
<protein>
    <recommendedName>
        <fullName evidence="7">Regulator of rDNA transcription 14</fullName>
    </recommendedName>
</protein>
<reference evidence="10 11" key="1">
    <citation type="journal article" date="2011" name="Proc. Natl. Acad. Sci. U.S.A.">
        <title>Evolutionary erosion of yeast sex chromosomes by mating-type switching accidents.</title>
        <authorList>
            <person name="Gordon J.L."/>
            <person name="Armisen D."/>
            <person name="Proux-Wera E."/>
            <person name="Oheigeartaigh S.S."/>
            <person name="Byrne K.P."/>
            <person name="Wolfe K.H."/>
        </authorList>
    </citation>
    <scope>NUCLEOTIDE SEQUENCE [LARGE SCALE GENOMIC DNA]</scope>
    <source>
        <strain evidence="11">ATCC 22294 / BCRC 22015 / CBS 2517 / CECT 1963 / NBRC 1671 / NRRL Y-8276</strain>
    </source>
</reference>
<dbReference type="InterPro" id="IPR031404">
    <property type="entry name" value="Rrt14"/>
</dbReference>
<dbReference type="STRING" id="1071382.H2B0K9"/>
<feature type="compositionally biased region" description="Basic residues" evidence="9">
    <location>
        <begin position="150"/>
        <end position="163"/>
    </location>
</feature>
<dbReference type="RefSeq" id="XP_003959294.1">
    <property type="nucleotide sequence ID" value="XM_003959245.1"/>
</dbReference>
<dbReference type="HOGENOM" id="CLU_095038_0_0_1"/>
<dbReference type="AlphaFoldDB" id="H2B0K9"/>
<keyword evidence="11" id="KW-1185">Reference proteome</keyword>
<dbReference type="InParanoid" id="H2B0K9"/>
<dbReference type="Pfam" id="PF17075">
    <property type="entry name" value="RRT14"/>
    <property type="match status" value="1"/>
</dbReference>
<evidence type="ECO:0000313" key="11">
    <source>
        <dbReference type="Proteomes" id="UP000005220"/>
    </source>
</evidence>
<gene>
    <name evidence="10" type="primary">KAFR0J00910</name>
    <name evidence="7" type="synonym">RRT14</name>
    <name evidence="10" type="ORF">KAFR_0J00910</name>
</gene>
<dbReference type="GO" id="GO:0005730">
    <property type="term" value="C:nucleolus"/>
    <property type="evidence" value="ECO:0007669"/>
    <property type="project" value="UniProtKB-SubCell"/>
</dbReference>
<dbReference type="EMBL" id="HE650830">
    <property type="protein sequence ID" value="CCF60159.1"/>
    <property type="molecule type" value="Genomic_DNA"/>
</dbReference>
<evidence type="ECO:0000313" key="10">
    <source>
        <dbReference type="EMBL" id="CCF60159.1"/>
    </source>
</evidence>
<keyword evidence="4 7" id="KW-0805">Transcription regulation</keyword>
<feature type="region of interest" description="Disordered" evidence="9">
    <location>
        <begin position="150"/>
        <end position="208"/>
    </location>
</feature>
<dbReference type="Proteomes" id="UP000005220">
    <property type="component" value="Chromosome 10"/>
</dbReference>
<feature type="compositionally biased region" description="Basic and acidic residues" evidence="9">
    <location>
        <begin position="164"/>
        <end position="182"/>
    </location>
</feature>
<feature type="coiled-coil region" evidence="8">
    <location>
        <begin position="55"/>
        <end position="94"/>
    </location>
</feature>
<sequence>MSTFTNSSQLHATNAVNSLLSSLLPGARKINAKGKVRAHKGSKAQLIDYNLKKRVEIQERNLMKIKKNEKKIQKRKIQSKKNELKTLAQSAKLQNLEKHKLNGTLTKKEKKYLNALIEQNTSIAKSWELDQDNKDDLLEVQNFILKNSSSHKNRVRSNKRRSKLKEFKTELKDSSVISDHRYAGLTPGLAPVGLSDEEESSSEEEDDY</sequence>
<accession>H2B0K9</accession>
<evidence type="ECO:0000256" key="9">
    <source>
        <dbReference type="SAM" id="MobiDB-lite"/>
    </source>
</evidence>
<proteinExistence type="inferred from homology"/>
<organism evidence="10 11">
    <name type="scientific">Kazachstania africana (strain ATCC 22294 / BCRC 22015 / CBS 2517 / CECT 1963 / NBRC 1671 / NRRL Y-8276)</name>
    <name type="common">Yeast</name>
    <name type="synonym">Kluyveromyces africanus</name>
    <dbReference type="NCBI Taxonomy" id="1071382"/>
    <lineage>
        <taxon>Eukaryota</taxon>
        <taxon>Fungi</taxon>
        <taxon>Dikarya</taxon>
        <taxon>Ascomycota</taxon>
        <taxon>Saccharomycotina</taxon>
        <taxon>Saccharomycetes</taxon>
        <taxon>Saccharomycetales</taxon>
        <taxon>Saccharomycetaceae</taxon>
        <taxon>Kazachstania</taxon>
    </lineage>
</organism>
<evidence type="ECO:0000256" key="7">
    <source>
        <dbReference type="RuleBase" id="RU362137"/>
    </source>
</evidence>
<comment type="subcellular location">
    <subcellularLocation>
        <location evidence="2 7">Nucleus</location>
        <location evidence="2 7">Nucleolus</location>
    </subcellularLocation>
</comment>
<evidence type="ECO:0000256" key="1">
    <source>
        <dbReference type="ARBA" id="ARBA00002711"/>
    </source>
</evidence>
<dbReference type="eggNOG" id="ENOG502S1G1">
    <property type="taxonomic scope" value="Eukaryota"/>
</dbReference>
<name>H2B0K9_KAZAF</name>
<keyword evidence="5 7" id="KW-0804">Transcription</keyword>
<dbReference type="GeneID" id="13883809"/>
<dbReference type="OrthoDB" id="4069371at2759"/>
<keyword evidence="6 7" id="KW-0539">Nucleus</keyword>
<evidence type="ECO:0000256" key="8">
    <source>
        <dbReference type="SAM" id="Coils"/>
    </source>
</evidence>
<keyword evidence="8" id="KW-0175">Coiled coil</keyword>